<dbReference type="KEGG" id="ome:OLMES_4922"/>
<dbReference type="GO" id="GO:0016020">
    <property type="term" value="C:membrane"/>
    <property type="evidence" value="ECO:0007669"/>
    <property type="project" value="InterPro"/>
</dbReference>
<dbReference type="Pfam" id="PF05425">
    <property type="entry name" value="CopD"/>
    <property type="match status" value="1"/>
</dbReference>
<organism evidence="3 4">
    <name type="scientific">Oleiphilus messinensis</name>
    <dbReference type="NCBI Taxonomy" id="141451"/>
    <lineage>
        <taxon>Bacteria</taxon>
        <taxon>Pseudomonadati</taxon>
        <taxon>Pseudomonadota</taxon>
        <taxon>Gammaproteobacteria</taxon>
        <taxon>Oceanospirillales</taxon>
        <taxon>Oleiphilaceae</taxon>
        <taxon>Oleiphilus</taxon>
    </lineage>
</organism>
<gene>
    <name evidence="3" type="ORF">OLMES_4922</name>
</gene>
<dbReference type="InterPro" id="IPR008457">
    <property type="entry name" value="Cu-R_CopD_dom"/>
</dbReference>
<dbReference type="RefSeq" id="WP_087463636.1">
    <property type="nucleotide sequence ID" value="NZ_CP021425.1"/>
</dbReference>
<dbReference type="AlphaFoldDB" id="A0A1Y0IF93"/>
<feature type="transmembrane region" description="Helical" evidence="1">
    <location>
        <begin position="50"/>
        <end position="72"/>
    </location>
</feature>
<evidence type="ECO:0000313" key="4">
    <source>
        <dbReference type="Proteomes" id="UP000196027"/>
    </source>
</evidence>
<reference evidence="3 4" key="1">
    <citation type="submission" date="2017-05" db="EMBL/GenBank/DDBJ databases">
        <title>Genomic insights into alkan degradation activity of Oleiphilus messinensis.</title>
        <authorList>
            <person name="Kozyavkin S.A."/>
            <person name="Slesarev A.I."/>
            <person name="Golyshin P.N."/>
            <person name="Korzhenkov A."/>
            <person name="Golyshina O.N."/>
            <person name="Toshchakov S.V."/>
        </authorList>
    </citation>
    <scope>NUCLEOTIDE SEQUENCE [LARGE SCALE GENOMIC DNA]</scope>
    <source>
        <strain evidence="3 4">ME102</strain>
    </source>
</reference>
<accession>A0A1Y0IF93</accession>
<keyword evidence="1" id="KW-1133">Transmembrane helix</keyword>
<evidence type="ECO:0000256" key="1">
    <source>
        <dbReference type="SAM" id="Phobius"/>
    </source>
</evidence>
<feature type="transmembrane region" description="Helical" evidence="1">
    <location>
        <begin position="78"/>
        <end position="101"/>
    </location>
</feature>
<evidence type="ECO:0000259" key="2">
    <source>
        <dbReference type="Pfam" id="PF05425"/>
    </source>
</evidence>
<dbReference type="Proteomes" id="UP000196027">
    <property type="component" value="Chromosome"/>
</dbReference>
<keyword evidence="1" id="KW-0812">Transmembrane</keyword>
<keyword evidence="4" id="KW-1185">Reference proteome</keyword>
<dbReference type="OrthoDB" id="8419862at2"/>
<feature type="transmembrane region" description="Helical" evidence="1">
    <location>
        <begin position="130"/>
        <end position="150"/>
    </location>
</feature>
<protein>
    <submittedName>
        <fullName evidence="3">Copper resistance protein D</fullName>
    </submittedName>
</protein>
<proteinExistence type="predicted"/>
<feature type="transmembrane region" description="Helical" evidence="1">
    <location>
        <begin position="6"/>
        <end position="29"/>
    </location>
</feature>
<name>A0A1Y0IF93_9GAMM</name>
<sequence length="151" mass="16904">MAFALSLHVLSAVIWVGGMFFAYMCLRPVAAQQLPPEMRLPLWLATFNRFFLWVWLSAITLLLTGHALIALYGGFKAIGMHVHIMMGLGYLMFALFGHLYFAPFRRMKRLVGVSDWAGAAQQLNKIRMIVAINLGLGLTLVLIASGGRLWH</sequence>
<feature type="domain" description="Copper resistance protein D" evidence="2">
    <location>
        <begin position="45"/>
        <end position="145"/>
    </location>
</feature>
<keyword evidence="1" id="KW-0472">Membrane</keyword>
<evidence type="ECO:0000313" key="3">
    <source>
        <dbReference type="EMBL" id="ARU58910.1"/>
    </source>
</evidence>
<dbReference type="EMBL" id="CP021425">
    <property type="protein sequence ID" value="ARU58910.1"/>
    <property type="molecule type" value="Genomic_DNA"/>
</dbReference>